<evidence type="ECO:0000256" key="1">
    <source>
        <dbReference type="ARBA" id="ARBA00001164"/>
    </source>
</evidence>
<keyword evidence="4 8" id="KW-0028">Amino-acid biosynthesis</keyword>
<evidence type="ECO:0000256" key="6">
    <source>
        <dbReference type="ARBA" id="ARBA00023141"/>
    </source>
</evidence>
<dbReference type="PANTHER" id="PTHR42894">
    <property type="entry name" value="N-(5'-PHOSPHORIBOSYL)ANTHRANILATE ISOMERASE"/>
    <property type="match status" value="1"/>
</dbReference>
<dbReference type="Proteomes" id="UP000037237">
    <property type="component" value="Unassembled WGS sequence"/>
</dbReference>
<dbReference type="InterPro" id="IPR011060">
    <property type="entry name" value="RibuloseP-bd_barrel"/>
</dbReference>
<dbReference type="EMBL" id="LFWU01000116">
    <property type="protein sequence ID" value="KON30776.1"/>
    <property type="molecule type" value="Genomic_DNA"/>
</dbReference>
<evidence type="ECO:0000256" key="4">
    <source>
        <dbReference type="ARBA" id="ARBA00022605"/>
    </source>
</evidence>
<comment type="similarity">
    <text evidence="3 8">Belongs to the TrpF family.</text>
</comment>
<dbReference type="CDD" id="cd00405">
    <property type="entry name" value="PRAI"/>
    <property type="match status" value="1"/>
</dbReference>
<organism evidence="10 11">
    <name type="scientific">miscellaneous Crenarchaeota group-1 archaeon SG8-32-1</name>
    <dbReference type="NCBI Taxonomy" id="1685124"/>
    <lineage>
        <taxon>Archaea</taxon>
        <taxon>Candidatus Bathyarchaeota</taxon>
        <taxon>MCG-1</taxon>
    </lineage>
</organism>
<evidence type="ECO:0000256" key="3">
    <source>
        <dbReference type="ARBA" id="ARBA00007571"/>
    </source>
</evidence>
<reference evidence="10 11" key="1">
    <citation type="submission" date="2015-06" db="EMBL/GenBank/DDBJ databases">
        <title>New insights into the roles of widespread benthic archaea in carbon and nitrogen cycling.</title>
        <authorList>
            <person name="Lazar C.S."/>
            <person name="Baker B.J."/>
            <person name="Seitz K.W."/>
            <person name="Hyde A.S."/>
            <person name="Dick G.J."/>
            <person name="Hinrichs K.-U."/>
            <person name="Teske A.P."/>
        </authorList>
    </citation>
    <scope>NUCLEOTIDE SEQUENCE [LARGE SCALE GENOMIC DNA]</scope>
    <source>
        <strain evidence="10">SG8-32-1</strain>
    </source>
</reference>
<dbReference type="InterPro" id="IPR044643">
    <property type="entry name" value="TrpF_fam"/>
</dbReference>
<comment type="caution">
    <text evidence="10">The sequence shown here is derived from an EMBL/GenBank/DDBJ whole genome shotgun (WGS) entry which is preliminary data.</text>
</comment>
<evidence type="ECO:0000256" key="2">
    <source>
        <dbReference type="ARBA" id="ARBA00004664"/>
    </source>
</evidence>
<keyword evidence="7 8" id="KW-0413">Isomerase</keyword>
<comment type="pathway">
    <text evidence="2 8">Amino-acid biosynthesis; L-tryptophan biosynthesis; L-tryptophan from chorismate: step 3/5.</text>
</comment>
<evidence type="ECO:0000313" key="10">
    <source>
        <dbReference type="EMBL" id="KON30776.1"/>
    </source>
</evidence>
<dbReference type="EC" id="5.3.1.24" evidence="8"/>
<keyword evidence="6 8" id="KW-0057">Aromatic amino acid biosynthesis</keyword>
<dbReference type="UniPathway" id="UPA00035">
    <property type="reaction ID" value="UER00042"/>
</dbReference>
<name>A0A0M0BRA1_9ARCH</name>
<gene>
    <name evidence="8" type="primary">trpF</name>
    <name evidence="10" type="ORF">AC477_04695</name>
</gene>
<dbReference type="Gene3D" id="3.20.20.70">
    <property type="entry name" value="Aldolase class I"/>
    <property type="match status" value="1"/>
</dbReference>
<evidence type="ECO:0000256" key="7">
    <source>
        <dbReference type="ARBA" id="ARBA00023235"/>
    </source>
</evidence>
<accession>A0A0M0BRA1</accession>
<protein>
    <recommendedName>
        <fullName evidence="8">N-(5'-phosphoribosyl)anthranilate isomerase</fullName>
        <shortName evidence="8">PRAI</shortName>
        <ecNumber evidence="8">5.3.1.24</ecNumber>
    </recommendedName>
</protein>
<evidence type="ECO:0000259" key="9">
    <source>
        <dbReference type="Pfam" id="PF00697"/>
    </source>
</evidence>
<dbReference type="AlphaFoldDB" id="A0A0M0BRA1"/>
<feature type="domain" description="N-(5'phosphoribosyl) anthranilate isomerase (PRAI)" evidence="9">
    <location>
        <begin position="15"/>
        <end position="231"/>
    </location>
</feature>
<dbReference type="HAMAP" id="MF_00135">
    <property type="entry name" value="PRAI"/>
    <property type="match status" value="1"/>
</dbReference>
<evidence type="ECO:0000256" key="5">
    <source>
        <dbReference type="ARBA" id="ARBA00022822"/>
    </source>
</evidence>
<comment type="catalytic activity">
    <reaction evidence="1 8">
        <text>N-(5-phospho-beta-D-ribosyl)anthranilate = 1-(2-carboxyphenylamino)-1-deoxy-D-ribulose 5-phosphate</text>
        <dbReference type="Rhea" id="RHEA:21540"/>
        <dbReference type="ChEBI" id="CHEBI:18277"/>
        <dbReference type="ChEBI" id="CHEBI:58613"/>
        <dbReference type="EC" id="5.3.1.24"/>
    </reaction>
</comment>
<dbReference type="GO" id="GO:0000162">
    <property type="term" value="P:L-tryptophan biosynthetic process"/>
    <property type="evidence" value="ECO:0007669"/>
    <property type="project" value="UniProtKB-UniRule"/>
</dbReference>
<dbReference type="PATRIC" id="fig|1685124.3.peg.940"/>
<sequence>MKGQLFSSSSTHPQVKICGLTREEDVYSAIISGADAIGCIVGVPRSPRNVSLNRTKELFSKVPPFMSTVIVIVSSSAKEVFEIDKNIETSAVQIHGNYSLEMLEKLRGKISAKLIATLTIDVTLSPNKNLIESCVSEALKISKYCDLLLLDSGIGGVSGGLGVENNFKVCKIIRESLSQKGNFIVLAGGLTPQNVEQAVREVRPYAVDVSSGVETAPGIKDEVLIKQFVKNAKLNSVKE</sequence>
<proteinExistence type="inferred from homology"/>
<dbReference type="InterPro" id="IPR013785">
    <property type="entry name" value="Aldolase_TIM"/>
</dbReference>
<evidence type="ECO:0000256" key="8">
    <source>
        <dbReference type="HAMAP-Rule" id="MF_00135"/>
    </source>
</evidence>
<dbReference type="GO" id="GO:0004640">
    <property type="term" value="F:phosphoribosylanthranilate isomerase activity"/>
    <property type="evidence" value="ECO:0007669"/>
    <property type="project" value="UniProtKB-UniRule"/>
</dbReference>
<dbReference type="SUPFAM" id="SSF51366">
    <property type="entry name" value="Ribulose-phoshate binding barrel"/>
    <property type="match status" value="1"/>
</dbReference>
<dbReference type="InterPro" id="IPR001240">
    <property type="entry name" value="PRAI_dom"/>
</dbReference>
<evidence type="ECO:0000313" key="11">
    <source>
        <dbReference type="Proteomes" id="UP000037237"/>
    </source>
</evidence>
<keyword evidence="5 8" id="KW-0822">Tryptophan biosynthesis</keyword>
<dbReference type="Pfam" id="PF00697">
    <property type="entry name" value="PRAI"/>
    <property type="match status" value="1"/>
</dbReference>
<dbReference type="PANTHER" id="PTHR42894:SF1">
    <property type="entry name" value="N-(5'-PHOSPHORIBOSYL)ANTHRANILATE ISOMERASE"/>
    <property type="match status" value="1"/>
</dbReference>